<organism evidence="1 2">
    <name type="scientific">Argiope bruennichi</name>
    <name type="common">Wasp spider</name>
    <name type="synonym">Aranea bruennichi</name>
    <dbReference type="NCBI Taxonomy" id="94029"/>
    <lineage>
        <taxon>Eukaryota</taxon>
        <taxon>Metazoa</taxon>
        <taxon>Ecdysozoa</taxon>
        <taxon>Arthropoda</taxon>
        <taxon>Chelicerata</taxon>
        <taxon>Arachnida</taxon>
        <taxon>Araneae</taxon>
        <taxon>Araneomorphae</taxon>
        <taxon>Entelegynae</taxon>
        <taxon>Araneoidea</taxon>
        <taxon>Araneidae</taxon>
        <taxon>Argiope</taxon>
    </lineage>
</organism>
<dbReference type="Proteomes" id="UP000807504">
    <property type="component" value="Unassembled WGS sequence"/>
</dbReference>
<dbReference type="AlphaFoldDB" id="A0A8T0DZE1"/>
<proteinExistence type="predicted"/>
<keyword evidence="2" id="KW-1185">Reference proteome</keyword>
<gene>
    <name evidence="1" type="ORF">HNY73_021977</name>
</gene>
<name>A0A8T0DZE1_ARGBR</name>
<comment type="caution">
    <text evidence="1">The sequence shown here is derived from an EMBL/GenBank/DDBJ whole genome shotgun (WGS) entry which is preliminary data.</text>
</comment>
<dbReference type="EMBL" id="JABXBU010002231">
    <property type="protein sequence ID" value="KAF8763842.1"/>
    <property type="molecule type" value="Genomic_DNA"/>
</dbReference>
<accession>A0A8T0DZE1</accession>
<evidence type="ECO:0000313" key="2">
    <source>
        <dbReference type="Proteomes" id="UP000807504"/>
    </source>
</evidence>
<reference evidence="1" key="2">
    <citation type="submission" date="2020-06" db="EMBL/GenBank/DDBJ databases">
        <authorList>
            <person name="Sheffer M."/>
        </authorList>
    </citation>
    <scope>NUCLEOTIDE SEQUENCE</scope>
</reference>
<reference evidence="1" key="1">
    <citation type="journal article" date="2020" name="bioRxiv">
        <title>Chromosome-level reference genome of the European wasp spider Argiope bruennichi: a resource for studies on range expansion and evolutionary adaptation.</title>
        <authorList>
            <person name="Sheffer M.M."/>
            <person name="Hoppe A."/>
            <person name="Krehenwinkel H."/>
            <person name="Uhl G."/>
            <person name="Kuss A.W."/>
            <person name="Jensen L."/>
            <person name="Jensen C."/>
            <person name="Gillespie R.G."/>
            <person name="Hoff K.J."/>
            <person name="Prost S."/>
        </authorList>
    </citation>
    <scope>NUCLEOTIDE SEQUENCE</scope>
</reference>
<protein>
    <submittedName>
        <fullName evidence="1">Uncharacterized protein</fullName>
    </submittedName>
</protein>
<evidence type="ECO:0000313" key="1">
    <source>
        <dbReference type="EMBL" id="KAF8763842.1"/>
    </source>
</evidence>
<sequence length="126" mass="13837">MTLNALVPNVIFTLDFDPTSYFYNKESCHIPALFPGRTAGSNKKKLSRLSSPHRRKDNKASGCMVVMETTTQEVVDACAVGFVLMPASHLDRIDGEKEVKVVEAFSLTLYVSSCSYVSSPPSSSQR</sequence>